<keyword evidence="3" id="KW-1185">Reference proteome</keyword>
<dbReference type="PANTHER" id="PTHR14918">
    <property type="entry name" value="KICSTOR COMPLEX PROTEIN SZT2"/>
    <property type="match status" value="1"/>
</dbReference>
<accession>A0A367KAL7</accession>
<feature type="region of interest" description="Disordered" evidence="1">
    <location>
        <begin position="2449"/>
        <end position="2500"/>
    </location>
</feature>
<dbReference type="InterPro" id="IPR033228">
    <property type="entry name" value="SZT2"/>
</dbReference>
<evidence type="ECO:0000313" key="3">
    <source>
        <dbReference type="Proteomes" id="UP000252139"/>
    </source>
</evidence>
<sequence>MSEQPSQHDSQTTKPTASKEQLKLIEAKTAVILLKTSKLCTKNEYTQWLLKMLYQPYSRQDTEQMNIIYLSRSRRRIWNPDFSINQEQSKGQTVNKNKDQLYVITPQTTLMTISQHNRIVYIVDLSSSLATIGDSQCNILLSEVYQTVFLQNAIITATNIPTILTRLRAEFIAFQEDIAAFRRFIREHRINMDYDLDVGSKTDPAPPDVLNATSFSLKGDINKGKPNELHVDAAIEKDKDTGYHSSKKEVWGVGKSGASLSRILHAGHFALKLLPREGSSHLVLITDGAMKSNIHDNTFVRQFAEEDINCHVIQVGSKSGFIPGKNFGFVPDTEVLKFLARATSGSFLYSEKCVPVASASREATEPLQENNQAVVQVVGINQLKQIVNPNIYHYHFLFREATFSKIGNEARLAENDSRMYLSRRNLDGEHIEWPLNFPWDPNAKSPEEECRLLKYKEYSLPSEFSHIVAARAREGFSIQSVTFDDGSGTRVLDPGIHELEAKNLSSVRKERVQMLMTMHWQPNVVIEYRIRATWLPVIIGNATSYNNETLLMSSGLFYRAKAPRAEILVRTDASFAHMLQNWDVFKRRAQMMGVVTGYIYFGETYAAPVYSKIEKLKNYLIDIYEGDETLRSIIGFPNKFWVNLTAAEPMTSPSRIDSPSYAARHVYMQHQEMYINSFKSIWNRMNAADTRARTRCWYDPECIDLLIGDVSPFMDPKLLSPYNQEFIYNAQENITAMLENVRTVLKEWADFEGDDGTLVKMLHRNLPTTITGHDDIIKEPFAPSPFKLSPSFCELRIRHEYGRLITLRLLFFNTEVSARRRVREHLLYLLKTSPLTAFPYNIVCQRPFSSLLMRDSKHFSDSYPNVQNGKTLGNMTKHQSRGRTWYLPFATWLTSEYIVRDYLHHITWTWQTNSYDDTYHRNNKMMPIHDLAFQFLCQTRLDQGYQLVSPRPDSTQFYQEITLPAATGNRTCRCAVQYFIWKDSATGKITTELWMEPAGEFDTSQYDRIKSWAFEPDRRKISELVTFDQIHAVGRSRGIGELREKRKNSQTVDGQEEKDNVMLLSQLFDVALVLRSNRFVIASFKSPVFEKSAHLQQIRLQLMLPQSSDKIPDGSSTTTANSPAVKNKSLIKTHRYFRRTANSSSADLVAHSSVPLEDQNSLLLKPDPLLLKSAKTIVKLSSVLQNYSILHYFVERSLEYVSNGEINMANHDLGTSFWNELKTALKKVCDYQKTSSTSLVSDLRKTRCFVKVFDPRSFVIILFPSLECASSSLLKLQTDDPSDELVSGPPISYHLDVFMFECTRQKPMKPVKETSTHGTPNLFSEEDLTDDLDNVTIQPIEYLIHEFDGVGRTLRPTFYRGYFSSCQSNAQLTERVLRVAQDIARSYSKSFFNSLYSCLLKGFLVDDNDLDKVLEVCNESSMEIDITEFVNIMALQDKDSAGLDVQMSEAQGKFNAIFNQYFQPVHTKNKSANLFYFKSLTNKYNTVFDFEDTSEDSKVFSLLNLAAHSRSPLLVKLFCVSRTIETDSADGRPRKVERSVPVNTLPTLDMDIFEKNSVLDGSTPDGFFTSKSEVLLQLVFLSMPKTELEKNDSKDNDILPAGIEKMLSSMKSQPECFSALNIEQQIALVETESRVRWLLREEALHGLLKVPSITPSVLTYVEQNLNKLNPYLGYETSITMPLYFVKNCAKGRLIFMNELEKDGYSSKRKYSLKRLGNYFYVSEDAMFNMGDESSYSNNGSPVTGDAPATADPGVQCDNFCDGLGITLLEATDPTKDKKTDEGKSNTSLSKRPLYWLILIPYERYVQIYYYSKMQILSTNSDVLNALKEKVKYIEERTNRIILLNHLQETRACSKYLEPPSITNETDSTSEESNEELTGDDLSDIQTHDGQRTPLSQEPHFSFGQFACPLLFTKRIPLHWRLQPNITLKILTSDVLRLFTVTNRPNMFVVERDGSIVYCKIFEEVVESNSHASPSTVCSSPGYTEKTKLVDDDARTVISLNGEQSIKRDLSMQTDAAIKKKASTNSRPAGIETRELVIQIFGVDLPNWVEAEFVNMIENRVLTQITLTEVQQFFARNTTSKPTLADVEFILPVCKAPTARDVLRVPSIVTDPILLLYCLNQITATDSIKPLQGPDVTEAIRFYHENVFYNEQRHAIRLASLDQSNSRSKDGLANTLCFYYNCTKRIPGSSTSLELLVGQGMAGICITLLDEAGEPVANSHTQAPNDDKFDPSLIPYCFEHSFREFNFEDTKYYLLIYIWSIGTVDSSVLIQHLYACYQQSLCDYFIEKTVTINIGSILTDQTGSSQTSAAKPKGRLRAALRSKFIDSMLYILKKSPQINNPTVLCMNKKIQASPWYISDLLRFLDAKLRKLDISFRPVVACTFLDKEPWDNTDSQSKPSNDWLLYKEHEYLSQSFRDNIRLVAISGLQEFVEKFENNSVQSRRLSVASTVDSQVSKSRRDSEDSVMTDNSSRQKNAKSIKQERSRASSTISNSTNAHKNGPQLDGRKHCFLMLNLDANNLSVYTYNWSQSFSTDLFKSIDSIINRQEARNDILTNILHQKMGLFHHTNSIKHTVEKYNAVIGNISKATNVSSSLLQNHSSSPVFKKPVQADHLNPKGPNQRTLENNGSPPANMLDLKDLIAFASKTQLEAHKHIEPSPSSIAARLKDQEAYVNMLLQKSPLKNAELERALMDSITDSVADGLLGKDTDVLRRHGQTFMEALMRRSKVQSAHRKALKVYIKWRNRYGNLNAEPEAAEKLTRQEVSTIIRSSRVLHFCRAPLIFCDPEKDWQSVSQGQATQAIVDWYVKMANSLIIEYAAYLEGADMQLLEFAKSEDDEAERVMKSSEFVVGKQLTASCSPVYLLSVFEGGSIICEVRLTGIFLSVTLYSLHRQYGRLDYRRFHPETRNKKRENFRKFEENCGRFKQLIHINSFVYDFHIRYFSRALEAPETLPSDLDIVFFMRRFSQSDHPPPPFCKDRLVHGMVHIKTSSVSLSTFFENLLKICTRSGWKSLLSRNSFLAASISCNNSSFNTLEESNRDSGEQWKYTLAISPGSKSMHIKRSNSHTEHDAVIEYFILVSNQEKLTPDSMARTSWYIKSNSSDKLEDMVVVKAADEQYSLIDVISGAKTKIDSISAEDWNKLYSANINKNTSSQKMEHPELIALLNQFERIDVTELDDGIASIFKLKLNWDNALNMITAMARNNAKDFYANGARHVLLYNARYMDFMIVLTLDPSKTIQGWLVTREKRAKQVGIRGPEQEQVVSLAKNLYYYIWRVVSNKDT</sequence>
<feature type="compositionally biased region" description="Polar residues" evidence="1">
    <location>
        <begin position="2616"/>
        <end position="2628"/>
    </location>
</feature>
<evidence type="ECO:0000313" key="2">
    <source>
        <dbReference type="EMBL" id="RCH99216.1"/>
    </source>
</evidence>
<dbReference type="Proteomes" id="UP000252139">
    <property type="component" value="Unassembled WGS sequence"/>
</dbReference>
<feature type="region of interest" description="Disordered" evidence="1">
    <location>
        <begin position="1857"/>
        <end position="1893"/>
    </location>
</feature>
<evidence type="ECO:0000256" key="1">
    <source>
        <dbReference type="SAM" id="MobiDB-lite"/>
    </source>
</evidence>
<proteinExistence type="predicted"/>
<protein>
    <recommendedName>
        <fullName evidence="4">KICSTOR complex protein szt2</fullName>
    </recommendedName>
</protein>
<gene>
    <name evidence="2" type="ORF">CU097_002050</name>
</gene>
<feature type="compositionally biased region" description="Polar residues" evidence="1">
    <location>
        <begin position="2463"/>
        <end position="2477"/>
    </location>
</feature>
<comment type="caution">
    <text evidence="2">The sequence shown here is derived from an EMBL/GenBank/DDBJ whole genome shotgun (WGS) entry which is preliminary data.</text>
</comment>
<organism evidence="2 3">
    <name type="scientific">Rhizopus azygosporus</name>
    <name type="common">Rhizopus microsporus var. azygosporus</name>
    <dbReference type="NCBI Taxonomy" id="86630"/>
    <lineage>
        <taxon>Eukaryota</taxon>
        <taxon>Fungi</taxon>
        <taxon>Fungi incertae sedis</taxon>
        <taxon>Mucoromycota</taxon>
        <taxon>Mucoromycotina</taxon>
        <taxon>Mucoromycetes</taxon>
        <taxon>Mucorales</taxon>
        <taxon>Mucorineae</taxon>
        <taxon>Rhizopodaceae</taxon>
        <taxon>Rhizopus</taxon>
    </lineage>
</organism>
<dbReference type="OrthoDB" id="43547at2759"/>
<dbReference type="GO" id="GO:0005777">
    <property type="term" value="C:peroxisome"/>
    <property type="evidence" value="ECO:0007669"/>
    <property type="project" value="InterPro"/>
</dbReference>
<dbReference type="EMBL" id="PJQL01000138">
    <property type="protein sequence ID" value="RCH99216.1"/>
    <property type="molecule type" value="Genomic_DNA"/>
</dbReference>
<feature type="region of interest" description="Disordered" evidence="1">
    <location>
        <begin position="2607"/>
        <end position="2629"/>
    </location>
</feature>
<dbReference type="PANTHER" id="PTHR14918:SF3">
    <property type="entry name" value="KICSTOR COMPLEX PROTEIN SZT2"/>
    <property type="match status" value="1"/>
</dbReference>
<name>A0A367KAL7_RHIAZ</name>
<evidence type="ECO:0008006" key="4">
    <source>
        <dbReference type="Google" id="ProtNLM"/>
    </source>
</evidence>
<feature type="compositionally biased region" description="Acidic residues" evidence="1">
    <location>
        <begin position="1867"/>
        <end position="1882"/>
    </location>
</feature>
<feature type="compositionally biased region" description="Polar residues" evidence="1">
    <location>
        <begin position="2485"/>
        <end position="2496"/>
    </location>
</feature>
<reference evidence="2 3" key="1">
    <citation type="journal article" date="2018" name="G3 (Bethesda)">
        <title>Phylogenetic and Phylogenomic Definition of Rhizopus Species.</title>
        <authorList>
            <person name="Gryganskyi A.P."/>
            <person name="Golan J."/>
            <person name="Dolatabadi S."/>
            <person name="Mondo S."/>
            <person name="Robb S."/>
            <person name="Idnurm A."/>
            <person name="Muszewska A."/>
            <person name="Steczkiewicz K."/>
            <person name="Masonjones S."/>
            <person name="Liao H.L."/>
            <person name="Gajdeczka M.T."/>
            <person name="Anike F."/>
            <person name="Vuek A."/>
            <person name="Anishchenko I.M."/>
            <person name="Voigt K."/>
            <person name="de Hoog G.S."/>
            <person name="Smith M.E."/>
            <person name="Heitman J."/>
            <person name="Vilgalys R."/>
            <person name="Stajich J.E."/>
        </authorList>
    </citation>
    <scope>NUCLEOTIDE SEQUENCE [LARGE SCALE GENOMIC DNA]</scope>
    <source>
        <strain evidence="2 3">CBS 357.93</strain>
    </source>
</reference>